<dbReference type="Pfam" id="PF17136">
    <property type="entry name" value="ribosomal_L24"/>
    <property type="match status" value="1"/>
</dbReference>
<dbReference type="GO" id="GO:0005840">
    <property type="term" value="C:ribosome"/>
    <property type="evidence" value="ECO:0007669"/>
    <property type="project" value="UniProtKB-KW"/>
</dbReference>
<dbReference type="InterPro" id="IPR008991">
    <property type="entry name" value="Translation_prot_SH3-like_sf"/>
</dbReference>
<evidence type="ECO:0000256" key="3">
    <source>
        <dbReference type="ARBA" id="ARBA00023274"/>
    </source>
</evidence>
<keyword evidence="3 5" id="KW-0687">Ribonucleoprotein</keyword>
<dbReference type="GO" id="GO:0006412">
    <property type="term" value="P:translation"/>
    <property type="evidence" value="ECO:0007669"/>
    <property type="project" value="UniProtKB-UniRule"/>
</dbReference>
<comment type="similarity">
    <text evidence="1 5 6">Belongs to the universal ribosomal protein uL24 family.</text>
</comment>
<keyword evidence="5" id="KW-0699">rRNA-binding</keyword>
<dbReference type="AlphaFoldDB" id="A0A0H4TN51"/>
<keyword evidence="2 5" id="KW-0689">Ribosomal protein</keyword>
<evidence type="ECO:0000313" key="8">
    <source>
        <dbReference type="EMBL" id="AKQ02054.1"/>
    </source>
</evidence>
<dbReference type="SMART" id="SM00739">
    <property type="entry name" value="KOW"/>
    <property type="match status" value="1"/>
</dbReference>
<evidence type="ECO:0000256" key="1">
    <source>
        <dbReference type="ARBA" id="ARBA00010618"/>
    </source>
</evidence>
<dbReference type="InterPro" id="IPR057264">
    <property type="entry name" value="Ribosomal_uL24_C"/>
</dbReference>
<evidence type="ECO:0000256" key="5">
    <source>
        <dbReference type="HAMAP-Rule" id="MF_01326"/>
    </source>
</evidence>
<dbReference type="HAMAP" id="MF_01326_B">
    <property type="entry name" value="Ribosomal_uL24_B"/>
    <property type="match status" value="1"/>
</dbReference>
<evidence type="ECO:0000259" key="7">
    <source>
        <dbReference type="SMART" id="SM00739"/>
    </source>
</evidence>
<dbReference type="GO" id="GO:1990904">
    <property type="term" value="C:ribonucleoprotein complex"/>
    <property type="evidence" value="ECO:0007669"/>
    <property type="project" value="UniProtKB-KW"/>
</dbReference>
<sequence>MSLRLRLRKNDQVVVIAGRDRGKRGKVLRIFPERNRAIVERISMIKRHTRPNPSQNIKGGLVEREGSIEVSNLMVVCGECDRPTRPRRKWLNDGRKVRICHHCEGVIDK</sequence>
<dbReference type="InterPro" id="IPR014722">
    <property type="entry name" value="Rib_uL2_dom2"/>
</dbReference>
<reference evidence="8" key="1">
    <citation type="journal article" date="2015" name="ISME J.">
        <title>Aquifer environment selects for microbial species cohorts in sediment and groundwater.</title>
        <authorList>
            <person name="Hug L.A."/>
            <person name="Thomas B.C."/>
            <person name="Brown C.T."/>
            <person name="Frischkorn K.R."/>
            <person name="Williams K.H."/>
            <person name="Tringe S.G."/>
            <person name="Banfield J.F."/>
        </authorList>
    </citation>
    <scope>NUCLEOTIDE SEQUENCE</scope>
</reference>
<dbReference type="InterPro" id="IPR003256">
    <property type="entry name" value="Ribosomal_uL24"/>
</dbReference>
<dbReference type="PROSITE" id="PS01108">
    <property type="entry name" value="RIBOSOMAL_L24"/>
    <property type="match status" value="1"/>
</dbReference>
<dbReference type="Pfam" id="PF00467">
    <property type="entry name" value="KOW"/>
    <property type="match status" value="1"/>
</dbReference>
<dbReference type="CDD" id="cd06089">
    <property type="entry name" value="KOW_RPL26"/>
    <property type="match status" value="1"/>
</dbReference>
<evidence type="ECO:0000256" key="6">
    <source>
        <dbReference type="RuleBase" id="RU003477"/>
    </source>
</evidence>
<feature type="domain" description="KOW" evidence="7">
    <location>
        <begin position="6"/>
        <end position="33"/>
    </location>
</feature>
<dbReference type="Gene3D" id="2.30.30.30">
    <property type="match status" value="1"/>
</dbReference>
<comment type="function">
    <text evidence="5">One of the proteins that surrounds the polypeptide exit tunnel on the outside of the subunit.</text>
</comment>
<dbReference type="GO" id="GO:0019843">
    <property type="term" value="F:rRNA binding"/>
    <property type="evidence" value="ECO:0007669"/>
    <property type="project" value="UniProtKB-UniRule"/>
</dbReference>
<comment type="function">
    <text evidence="5">One of two assembly initiator proteins, it binds directly to the 5'-end of the 23S rRNA, where it nucleates assembly of the 50S subunit.</text>
</comment>
<name>A0A0H4TN51_9BACT</name>
<protein>
    <recommendedName>
        <fullName evidence="4 5">Large ribosomal subunit protein uL24</fullName>
    </recommendedName>
</protein>
<dbReference type="SUPFAM" id="SSF50104">
    <property type="entry name" value="Translation proteins SH3-like domain"/>
    <property type="match status" value="1"/>
</dbReference>
<proteinExistence type="inferred from homology"/>
<dbReference type="InterPro" id="IPR005825">
    <property type="entry name" value="Ribosomal_uL24_CS"/>
</dbReference>
<accession>A0A0H4TN51</accession>
<gene>
    <name evidence="5 8" type="primary">rplX</name>
</gene>
<keyword evidence="5" id="KW-0694">RNA-binding</keyword>
<dbReference type="NCBIfam" id="TIGR01079">
    <property type="entry name" value="rplX_bact"/>
    <property type="match status" value="1"/>
</dbReference>
<dbReference type="InterPro" id="IPR005824">
    <property type="entry name" value="KOW"/>
</dbReference>
<evidence type="ECO:0000256" key="2">
    <source>
        <dbReference type="ARBA" id="ARBA00022980"/>
    </source>
</evidence>
<evidence type="ECO:0000256" key="4">
    <source>
        <dbReference type="ARBA" id="ARBA00035206"/>
    </source>
</evidence>
<dbReference type="PANTHER" id="PTHR12903">
    <property type="entry name" value="MITOCHONDRIAL RIBOSOMAL PROTEIN L24"/>
    <property type="match status" value="1"/>
</dbReference>
<comment type="subunit">
    <text evidence="5">Part of the 50S ribosomal subunit.</text>
</comment>
<dbReference type="EMBL" id="KT006990">
    <property type="protein sequence ID" value="AKQ02054.1"/>
    <property type="molecule type" value="Genomic_DNA"/>
</dbReference>
<dbReference type="GO" id="GO:0003735">
    <property type="term" value="F:structural constituent of ribosome"/>
    <property type="evidence" value="ECO:0007669"/>
    <property type="project" value="InterPro"/>
</dbReference>
<organism evidence="8">
    <name type="scientific">uncultured Acidobacteria bacterium Rifle_16ft_4_minimus_33611</name>
    <dbReference type="NCBI Taxonomy" id="1665085"/>
    <lineage>
        <taxon>Bacteria</taxon>
        <taxon>Pseudomonadati</taxon>
        <taxon>Acidobacteriota</taxon>
        <taxon>environmental samples</taxon>
    </lineage>
</organism>
<dbReference type="InterPro" id="IPR041988">
    <property type="entry name" value="Ribosomal_uL24_KOW"/>
</dbReference>